<reference evidence="8" key="1">
    <citation type="submission" date="2018-05" db="EMBL/GenBank/DDBJ databases">
        <authorList>
            <person name="Lanie J.A."/>
            <person name="Ng W.-L."/>
            <person name="Kazmierczak K.M."/>
            <person name="Andrzejewski T.M."/>
            <person name="Davidsen T.M."/>
            <person name="Wayne K.J."/>
            <person name="Tettelin H."/>
            <person name="Glass J.I."/>
            <person name="Rusch D."/>
            <person name="Podicherti R."/>
            <person name="Tsui H.-C.T."/>
            <person name="Winkler M.E."/>
        </authorList>
    </citation>
    <scope>NUCLEOTIDE SEQUENCE</scope>
</reference>
<organism evidence="8">
    <name type="scientific">marine metagenome</name>
    <dbReference type="NCBI Taxonomy" id="408172"/>
    <lineage>
        <taxon>unclassified sequences</taxon>
        <taxon>metagenomes</taxon>
        <taxon>ecological metagenomes</taxon>
    </lineage>
</organism>
<dbReference type="SUPFAM" id="SSF51064">
    <property type="entry name" value="Head domain of nucleotide exchange factor GrpE"/>
    <property type="match status" value="1"/>
</dbReference>
<evidence type="ECO:0000256" key="3">
    <source>
        <dbReference type="ARBA" id="ARBA00011738"/>
    </source>
</evidence>
<dbReference type="GO" id="GO:0000774">
    <property type="term" value="F:adenyl-nucleotide exchange factor activity"/>
    <property type="evidence" value="ECO:0007669"/>
    <property type="project" value="InterPro"/>
</dbReference>
<feature type="region of interest" description="Disordered" evidence="7">
    <location>
        <begin position="1"/>
        <end position="46"/>
    </location>
</feature>
<dbReference type="GO" id="GO:0006457">
    <property type="term" value="P:protein folding"/>
    <property type="evidence" value="ECO:0007669"/>
    <property type="project" value="InterPro"/>
</dbReference>
<evidence type="ECO:0000256" key="2">
    <source>
        <dbReference type="ARBA" id="ARBA00009054"/>
    </source>
</evidence>
<dbReference type="FunFam" id="2.30.22.10:FF:000001">
    <property type="entry name" value="Protein GrpE"/>
    <property type="match status" value="1"/>
</dbReference>
<dbReference type="HAMAP" id="MF_01151">
    <property type="entry name" value="GrpE"/>
    <property type="match status" value="1"/>
</dbReference>
<dbReference type="PANTHER" id="PTHR21237">
    <property type="entry name" value="GRPE PROTEIN"/>
    <property type="match status" value="1"/>
</dbReference>
<gene>
    <name evidence="8" type="ORF">METZ01_LOCUS69697</name>
</gene>
<dbReference type="PRINTS" id="PR00773">
    <property type="entry name" value="GRPEPROTEIN"/>
</dbReference>
<feature type="region of interest" description="Disordered" evidence="7">
    <location>
        <begin position="185"/>
        <end position="206"/>
    </location>
</feature>
<sequence>MGKSNPKDLPHNPESDHPVEEEIEPILSGPGETDSQIVSEEHSQDIEQLTNALQRVQADFVNFKRRSEDDKQEQLKFANGQLILKILPIVDEFHMALKQTDSDNISGSWREGFDLIYRKLERTLESVGVTRIEPSGLPFDPFEHEALSQLETREQKEGTILEVIRDGYKLHDRILRPAQVIVAKEASNENTNSGKLNSPDKEKENL</sequence>
<keyword evidence="6" id="KW-0143">Chaperone</keyword>
<dbReference type="GO" id="GO:0005737">
    <property type="term" value="C:cytoplasm"/>
    <property type="evidence" value="ECO:0007669"/>
    <property type="project" value="UniProtKB-SubCell"/>
</dbReference>
<name>A0A381TS07_9ZZZZ</name>
<evidence type="ECO:0000256" key="4">
    <source>
        <dbReference type="ARBA" id="ARBA00022490"/>
    </source>
</evidence>
<feature type="compositionally biased region" description="Basic and acidic residues" evidence="7">
    <location>
        <begin position="1"/>
        <end position="20"/>
    </location>
</feature>
<dbReference type="EMBL" id="UINC01004786">
    <property type="protein sequence ID" value="SVA16843.1"/>
    <property type="molecule type" value="Genomic_DNA"/>
</dbReference>
<dbReference type="GO" id="GO:0051087">
    <property type="term" value="F:protein-folding chaperone binding"/>
    <property type="evidence" value="ECO:0007669"/>
    <property type="project" value="InterPro"/>
</dbReference>
<keyword evidence="4" id="KW-0963">Cytoplasm</keyword>
<dbReference type="InterPro" id="IPR000740">
    <property type="entry name" value="GrpE"/>
</dbReference>
<dbReference type="InterPro" id="IPR013805">
    <property type="entry name" value="GrpE_CC"/>
</dbReference>
<proteinExistence type="inferred from homology"/>
<evidence type="ECO:0000256" key="1">
    <source>
        <dbReference type="ARBA" id="ARBA00004496"/>
    </source>
</evidence>
<evidence type="ECO:0000256" key="5">
    <source>
        <dbReference type="ARBA" id="ARBA00023016"/>
    </source>
</evidence>
<dbReference type="InterPro" id="IPR009012">
    <property type="entry name" value="GrpE_head"/>
</dbReference>
<dbReference type="CDD" id="cd00446">
    <property type="entry name" value="GrpE"/>
    <property type="match status" value="1"/>
</dbReference>
<dbReference type="AlphaFoldDB" id="A0A381TS07"/>
<dbReference type="Pfam" id="PF01025">
    <property type="entry name" value="GrpE"/>
    <property type="match status" value="1"/>
</dbReference>
<dbReference type="Gene3D" id="2.30.22.10">
    <property type="entry name" value="Head domain of nucleotide exchange factor GrpE"/>
    <property type="match status" value="1"/>
</dbReference>
<dbReference type="GO" id="GO:0051082">
    <property type="term" value="F:unfolded protein binding"/>
    <property type="evidence" value="ECO:0007669"/>
    <property type="project" value="TreeGrafter"/>
</dbReference>
<protein>
    <recommendedName>
        <fullName evidence="9">Protein GrpE</fullName>
    </recommendedName>
</protein>
<keyword evidence="5" id="KW-0346">Stress response</keyword>
<comment type="subunit">
    <text evidence="3">Homodimer.</text>
</comment>
<dbReference type="PROSITE" id="PS01071">
    <property type="entry name" value="GRPE"/>
    <property type="match status" value="1"/>
</dbReference>
<evidence type="ECO:0008006" key="9">
    <source>
        <dbReference type="Google" id="ProtNLM"/>
    </source>
</evidence>
<comment type="similarity">
    <text evidence="2">Belongs to the GrpE family.</text>
</comment>
<dbReference type="GO" id="GO:0042803">
    <property type="term" value="F:protein homodimerization activity"/>
    <property type="evidence" value="ECO:0007669"/>
    <property type="project" value="InterPro"/>
</dbReference>
<evidence type="ECO:0000256" key="7">
    <source>
        <dbReference type="SAM" id="MobiDB-lite"/>
    </source>
</evidence>
<evidence type="ECO:0000313" key="8">
    <source>
        <dbReference type="EMBL" id="SVA16843.1"/>
    </source>
</evidence>
<dbReference type="SUPFAM" id="SSF58014">
    <property type="entry name" value="Coiled-coil domain of nucleotide exchange factor GrpE"/>
    <property type="match status" value="1"/>
</dbReference>
<dbReference type="Gene3D" id="3.90.20.20">
    <property type="match status" value="1"/>
</dbReference>
<dbReference type="PANTHER" id="PTHR21237:SF23">
    <property type="entry name" value="GRPE PROTEIN HOMOLOG, MITOCHONDRIAL"/>
    <property type="match status" value="1"/>
</dbReference>
<evidence type="ECO:0000256" key="6">
    <source>
        <dbReference type="ARBA" id="ARBA00023186"/>
    </source>
</evidence>
<comment type="subcellular location">
    <subcellularLocation>
        <location evidence="1">Cytoplasm</location>
    </subcellularLocation>
</comment>
<accession>A0A381TS07</accession>